<keyword evidence="6" id="KW-1185">Reference proteome</keyword>
<dbReference type="PRINTS" id="PR00080">
    <property type="entry name" value="SDRFAMILY"/>
</dbReference>
<keyword evidence="3" id="KW-0560">Oxidoreductase</keyword>
<evidence type="ECO:0000256" key="2">
    <source>
        <dbReference type="ARBA" id="ARBA00022857"/>
    </source>
</evidence>
<dbReference type="GO" id="GO:0016616">
    <property type="term" value="F:oxidoreductase activity, acting on the CH-OH group of donors, NAD or NADP as acceptor"/>
    <property type="evidence" value="ECO:0007669"/>
    <property type="project" value="UniProtKB-ARBA"/>
</dbReference>
<comment type="similarity">
    <text evidence="1">Belongs to the short-chain dehydrogenases/reductases (SDR) family.</text>
</comment>
<comment type="caution">
    <text evidence="5">The sequence shown here is derived from an EMBL/GenBank/DDBJ whole genome shotgun (WGS) entry which is preliminary data.</text>
</comment>
<dbReference type="EMBL" id="NEXV01000263">
    <property type="protein sequence ID" value="PIG86291.1"/>
    <property type="molecule type" value="Genomic_DNA"/>
</dbReference>
<dbReference type="PANTHER" id="PTHR43008:SF10">
    <property type="entry name" value="CHAIN DEHYDROGENASE_OXIDOREDUCTASE, PUTATIVE (AFU_ORTHOLOGUE AFUA_2G15740)-RELATED"/>
    <property type="match status" value="1"/>
</dbReference>
<organism evidence="5 6">
    <name type="scientific">Aspergillus arachidicola</name>
    <dbReference type="NCBI Taxonomy" id="656916"/>
    <lineage>
        <taxon>Eukaryota</taxon>
        <taxon>Fungi</taxon>
        <taxon>Dikarya</taxon>
        <taxon>Ascomycota</taxon>
        <taxon>Pezizomycotina</taxon>
        <taxon>Eurotiomycetes</taxon>
        <taxon>Eurotiomycetidae</taxon>
        <taxon>Eurotiales</taxon>
        <taxon>Aspergillaceae</taxon>
        <taxon>Aspergillus</taxon>
        <taxon>Aspergillus subgen. Circumdati</taxon>
    </lineage>
</organism>
<keyword evidence="2" id="KW-0521">NADP</keyword>
<name>A0A2G7G2F8_9EURO</name>
<dbReference type="GO" id="GO:0044550">
    <property type="term" value="P:secondary metabolite biosynthetic process"/>
    <property type="evidence" value="ECO:0007669"/>
    <property type="project" value="UniProtKB-ARBA"/>
</dbReference>
<dbReference type="InterPro" id="IPR036291">
    <property type="entry name" value="NAD(P)-bd_dom_sf"/>
</dbReference>
<protein>
    <submittedName>
        <fullName evidence="5">Short chain dehydrogenase/oxidoreductase</fullName>
    </submittedName>
</protein>
<dbReference type="PRINTS" id="PR00081">
    <property type="entry name" value="GDHRDH"/>
</dbReference>
<dbReference type="Pfam" id="PF13561">
    <property type="entry name" value="adh_short_C2"/>
    <property type="match status" value="1"/>
</dbReference>
<sequence length="321" mass="34652">MRSALSRTLFQASRSWQPSTTLRPLTRLSYSTTTTTHGAHHIQTRIPPKESVKNGHRFKEFDLNDRVYAITGGGRGLGLAMAEALMEAGAKGTSQLSTASTASKTPTQTSWPQKSTQKPTTAAAGVLPNRVRDDAEVNNVFAEIAGQNKRLDGLIAAAGINHLQSALEHSQTAMNEVMQINYNGVFNSATAAARQMFNYQQKGSILLIASMSGLIANKGMTSPVYNSSKAAVIQLARSLAMEWGRHGIRVNSLCPGHIITPMVEQVFQQNPASRAVWEAENMLGRLAYPEEFRGAALFALSDASSFMTGSTMLIDGGHTAW</sequence>
<feature type="region of interest" description="Disordered" evidence="4">
    <location>
        <begin position="96"/>
        <end position="124"/>
    </location>
</feature>
<accession>A0A2G7G2F8</accession>
<dbReference type="InterPro" id="IPR002347">
    <property type="entry name" value="SDR_fam"/>
</dbReference>
<dbReference type="SUPFAM" id="SSF51735">
    <property type="entry name" value="NAD(P)-binding Rossmann-fold domains"/>
    <property type="match status" value="1"/>
</dbReference>
<evidence type="ECO:0000256" key="4">
    <source>
        <dbReference type="SAM" id="MobiDB-lite"/>
    </source>
</evidence>
<dbReference type="PROSITE" id="PS00061">
    <property type="entry name" value="ADH_SHORT"/>
    <property type="match status" value="1"/>
</dbReference>
<dbReference type="Proteomes" id="UP000231358">
    <property type="component" value="Unassembled WGS sequence"/>
</dbReference>
<gene>
    <name evidence="5" type="ORF">AARAC_004591</name>
</gene>
<proteinExistence type="inferred from homology"/>
<dbReference type="PANTHER" id="PTHR43008">
    <property type="entry name" value="BENZIL REDUCTASE"/>
    <property type="match status" value="1"/>
</dbReference>
<evidence type="ECO:0000313" key="6">
    <source>
        <dbReference type="Proteomes" id="UP000231358"/>
    </source>
</evidence>
<dbReference type="Gene3D" id="3.40.50.720">
    <property type="entry name" value="NAD(P)-binding Rossmann-like Domain"/>
    <property type="match status" value="1"/>
</dbReference>
<dbReference type="FunFam" id="3.40.50.720:FF:000245">
    <property type="entry name" value="Short chain dehydrogenase, putative"/>
    <property type="match status" value="1"/>
</dbReference>
<evidence type="ECO:0000256" key="3">
    <source>
        <dbReference type="ARBA" id="ARBA00023002"/>
    </source>
</evidence>
<dbReference type="InterPro" id="IPR020904">
    <property type="entry name" value="Sc_DH/Rdtase_CS"/>
</dbReference>
<dbReference type="AlphaFoldDB" id="A0A2G7G2F8"/>
<dbReference type="GO" id="GO:0050664">
    <property type="term" value="F:oxidoreductase activity, acting on NAD(P)H, oxygen as acceptor"/>
    <property type="evidence" value="ECO:0007669"/>
    <property type="project" value="TreeGrafter"/>
</dbReference>
<evidence type="ECO:0000256" key="1">
    <source>
        <dbReference type="ARBA" id="ARBA00006484"/>
    </source>
</evidence>
<dbReference type="STRING" id="656916.A0A2G7G2F8"/>
<feature type="compositionally biased region" description="Polar residues" evidence="4">
    <location>
        <begin position="96"/>
        <end position="120"/>
    </location>
</feature>
<reference evidence="5 6" key="1">
    <citation type="submission" date="2017-05" db="EMBL/GenBank/DDBJ databases">
        <title>Genome sequence for an aflatoxigenic pathogen of Argentinian peanut, Aspergillus arachidicola.</title>
        <authorList>
            <person name="Moore G."/>
            <person name="Beltz S.B."/>
            <person name="Mack B.M."/>
        </authorList>
    </citation>
    <scope>NUCLEOTIDE SEQUENCE [LARGE SCALE GENOMIC DNA]</scope>
    <source>
        <strain evidence="5 6">CBS 117610</strain>
    </source>
</reference>
<evidence type="ECO:0000313" key="5">
    <source>
        <dbReference type="EMBL" id="PIG86291.1"/>
    </source>
</evidence>